<evidence type="ECO:0000313" key="5">
    <source>
        <dbReference type="Proteomes" id="UP000231932"/>
    </source>
</evidence>
<organism evidence="4 5">
    <name type="scientific">Kyrpidia spormannii</name>
    <dbReference type="NCBI Taxonomy" id="2055160"/>
    <lineage>
        <taxon>Bacteria</taxon>
        <taxon>Bacillati</taxon>
        <taxon>Bacillota</taxon>
        <taxon>Bacilli</taxon>
        <taxon>Bacillales</taxon>
        <taxon>Alicyclobacillaceae</taxon>
        <taxon>Kyrpidia</taxon>
    </lineage>
</organism>
<keyword evidence="1" id="KW-0328">Glycosyltransferase</keyword>
<proteinExistence type="predicted"/>
<sequence length="350" mass="39258">MRVVVIALSVGGAMGQYVSELARGLSGKVELYVFAPSHYEYAEGIDRLHCFYMGETRGRRLLHLLNILEAWCVWRRIKALEPDVIHLFNGEGYPWGLFFAWASRKAGVPLLVTLHDPEPHPGNVWESLNARMRGFTLKQATAIHIHTARFKPLLAKQGIDETFIHIIPHGSLARRFLKHREQGIQREPIVLFFGRLEAYKGLDILVEAGLALKGKVRVVIAGPGNLETEILQKIKEHPDVFELHNRFLDDKEVAHLFQWASVCVLPYKHATQSSVPLIAAAFNVPVVATSLGGFIEDVPRVNGVLVPPGDVNALVAGIGEALHRRPVYPRELEFDSLADSFMNMYMSILR</sequence>
<evidence type="ECO:0000259" key="3">
    <source>
        <dbReference type="Pfam" id="PF13579"/>
    </source>
</evidence>
<dbReference type="Pfam" id="PF13579">
    <property type="entry name" value="Glyco_trans_4_4"/>
    <property type="match status" value="1"/>
</dbReference>
<dbReference type="AlphaFoldDB" id="A0A2K8N5V9"/>
<accession>A0A2K8N5V9</accession>
<dbReference type="Pfam" id="PF13692">
    <property type="entry name" value="Glyco_trans_1_4"/>
    <property type="match status" value="1"/>
</dbReference>
<dbReference type="Proteomes" id="UP000231932">
    <property type="component" value="Chromosome"/>
</dbReference>
<name>A0A2K8N5V9_9BACL</name>
<dbReference type="EMBL" id="CP024955">
    <property type="protein sequence ID" value="ATY83852.1"/>
    <property type="molecule type" value="Genomic_DNA"/>
</dbReference>
<evidence type="ECO:0000313" key="4">
    <source>
        <dbReference type="EMBL" id="ATY83852.1"/>
    </source>
</evidence>
<dbReference type="RefSeq" id="WP_100666689.1">
    <property type="nucleotide sequence ID" value="NZ_CP024955.1"/>
</dbReference>
<evidence type="ECO:0000256" key="1">
    <source>
        <dbReference type="ARBA" id="ARBA00022676"/>
    </source>
</evidence>
<keyword evidence="5" id="KW-1185">Reference proteome</keyword>
<dbReference type="KEGG" id="kyr:CVV65_01765"/>
<dbReference type="PANTHER" id="PTHR12526">
    <property type="entry name" value="GLYCOSYLTRANSFERASE"/>
    <property type="match status" value="1"/>
</dbReference>
<dbReference type="SUPFAM" id="SSF53756">
    <property type="entry name" value="UDP-Glycosyltransferase/glycogen phosphorylase"/>
    <property type="match status" value="1"/>
</dbReference>
<dbReference type="OrthoDB" id="9790710at2"/>
<dbReference type="InterPro" id="IPR028098">
    <property type="entry name" value="Glyco_trans_4-like_N"/>
</dbReference>
<keyword evidence="2 4" id="KW-0808">Transferase</keyword>
<gene>
    <name evidence="4" type="ORF">CVV65_01765</name>
</gene>
<protein>
    <submittedName>
        <fullName evidence="4">Glycosyltransferase</fullName>
    </submittedName>
</protein>
<reference evidence="5" key="1">
    <citation type="submission" date="2017-11" db="EMBL/GenBank/DDBJ databases">
        <title>Complete Genome Sequence of Kyrpidia sp. Strain EA-1, a thermophilic, hydrogen-oxidizing Bacterium, isolated from the Azores.</title>
        <authorList>
            <person name="Reiner J.E."/>
            <person name="Lapp C.J."/>
            <person name="Bunk B."/>
            <person name="Gescher J."/>
        </authorList>
    </citation>
    <scope>NUCLEOTIDE SEQUENCE [LARGE SCALE GENOMIC DNA]</scope>
    <source>
        <strain evidence="5">EA-1</strain>
    </source>
</reference>
<dbReference type="CDD" id="cd03801">
    <property type="entry name" value="GT4_PimA-like"/>
    <property type="match status" value="1"/>
</dbReference>
<dbReference type="PANTHER" id="PTHR12526:SF510">
    <property type="entry name" value="D-INOSITOL 3-PHOSPHATE GLYCOSYLTRANSFERASE"/>
    <property type="match status" value="1"/>
</dbReference>
<dbReference type="Gene3D" id="3.40.50.2000">
    <property type="entry name" value="Glycogen Phosphorylase B"/>
    <property type="match status" value="2"/>
</dbReference>
<dbReference type="GO" id="GO:0016757">
    <property type="term" value="F:glycosyltransferase activity"/>
    <property type="evidence" value="ECO:0007669"/>
    <property type="project" value="UniProtKB-KW"/>
</dbReference>
<evidence type="ECO:0000256" key="2">
    <source>
        <dbReference type="ARBA" id="ARBA00022679"/>
    </source>
</evidence>
<feature type="domain" description="Glycosyltransferase subfamily 4-like N-terminal" evidence="3">
    <location>
        <begin position="12"/>
        <end position="170"/>
    </location>
</feature>